<dbReference type="PANTHER" id="PTHR42680">
    <property type="entry name" value="DCTP DEAMINASE"/>
    <property type="match status" value="1"/>
</dbReference>
<dbReference type="PANTHER" id="PTHR42680:SF3">
    <property type="entry name" value="DCTP DEAMINASE"/>
    <property type="match status" value="1"/>
</dbReference>
<dbReference type="RefSeq" id="WP_116556406.1">
    <property type="nucleotide sequence ID" value="NZ_QCZG01000105.1"/>
</dbReference>
<proteinExistence type="predicted"/>
<dbReference type="Proteomes" id="UP000245998">
    <property type="component" value="Unassembled WGS sequence"/>
</dbReference>
<dbReference type="InterPro" id="IPR033704">
    <property type="entry name" value="dUTPase_trimeric"/>
</dbReference>
<organism evidence="3 4">
    <name type="scientific">Pueribacillus theae</name>
    <dbReference type="NCBI Taxonomy" id="2171751"/>
    <lineage>
        <taxon>Bacteria</taxon>
        <taxon>Bacillati</taxon>
        <taxon>Bacillota</taxon>
        <taxon>Bacilli</taxon>
        <taxon>Bacillales</taxon>
        <taxon>Bacillaceae</taxon>
        <taxon>Pueribacillus</taxon>
    </lineage>
</organism>
<dbReference type="GO" id="GO:0006229">
    <property type="term" value="P:dUTP biosynthetic process"/>
    <property type="evidence" value="ECO:0007669"/>
    <property type="project" value="InterPro"/>
</dbReference>
<dbReference type="SUPFAM" id="SSF51283">
    <property type="entry name" value="dUTPase-like"/>
    <property type="match status" value="1"/>
</dbReference>
<dbReference type="OrthoDB" id="2898347at2"/>
<gene>
    <name evidence="3" type="primary">dcd</name>
    <name evidence="3" type="ORF">DCC39_18865</name>
</gene>
<evidence type="ECO:0000256" key="1">
    <source>
        <dbReference type="ARBA" id="ARBA00022801"/>
    </source>
</evidence>
<dbReference type="Gene3D" id="2.70.40.10">
    <property type="match status" value="1"/>
</dbReference>
<dbReference type="NCBIfam" id="TIGR02274">
    <property type="entry name" value="dCTP_deam"/>
    <property type="match status" value="1"/>
</dbReference>
<dbReference type="EMBL" id="QCZG01000105">
    <property type="protein sequence ID" value="PWA04495.1"/>
    <property type="molecule type" value="Genomic_DNA"/>
</dbReference>
<dbReference type="InterPro" id="IPR011962">
    <property type="entry name" value="dCTP_deaminase"/>
</dbReference>
<accession>A0A2U1JHJ1</accession>
<dbReference type="InterPro" id="IPR036157">
    <property type="entry name" value="dUTPase-like_sf"/>
</dbReference>
<reference evidence="3 4" key="1">
    <citation type="submission" date="2018-04" db="EMBL/GenBank/DDBJ databases">
        <title>Camelliibacillus theae gen. nov., sp. nov., isolated from Pu'er tea.</title>
        <authorList>
            <person name="Niu L."/>
        </authorList>
    </citation>
    <scope>NUCLEOTIDE SEQUENCE [LARGE SCALE GENOMIC DNA]</scope>
    <source>
        <strain evidence="3 4">T8</strain>
    </source>
</reference>
<name>A0A2U1JHJ1_9BACI</name>
<evidence type="ECO:0000313" key="3">
    <source>
        <dbReference type="EMBL" id="PWA04495.1"/>
    </source>
</evidence>
<dbReference type="CDD" id="cd07557">
    <property type="entry name" value="trimeric_dUTPase"/>
    <property type="match status" value="1"/>
</dbReference>
<dbReference type="GO" id="GO:0008829">
    <property type="term" value="F:dCTP deaminase activity"/>
    <property type="evidence" value="ECO:0007669"/>
    <property type="project" value="InterPro"/>
</dbReference>
<keyword evidence="1" id="KW-0378">Hydrolase</keyword>
<protein>
    <submittedName>
        <fullName evidence="3">dCTP deaminase</fullName>
    </submittedName>
</protein>
<evidence type="ECO:0000313" key="4">
    <source>
        <dbReference type="Proteomes" id="UP000245998"/>
    </source>
</evidence>
<keyword evidence="4" id="KW-1185">Reference proteome</keyword>
<evidence type="ECO:0000256" key="2">
    <source>
        <dbReference type="ARBA" id="ARBA00023080"/>
    </source>
</evidence>
<comment type="caution">
    <text evidence="3">The sequence shown here is derived from an EMBL/GenBank/DDBJ whole genome shotgun (WGS) entry which is preliminary data.</text>
</comment>
<dbReference type="Pfam" id="PF22769">
    <property type="entry name" value="DCD"/>
    <property type="match status" value="1"/>
</dbReference>
<sequence>MLSDRELHKLAIEDGLVQPYNPEYCEGATINLTLAPLVKRYSSDEPIVLGNPITEDHYESIDISHEEFSIQPKESILIQTHEFIKVPENMSARIYERFSIKSLGLVISPAHYMNPGYRGTVSLVAFNSTSVPVRLVPGIKICQLALFKLNTEPVKPYEKQDAKYMDATEVSISKLHLDKEIQEFLKEKGINKVSDDMAHALGKHLMSHIKSAARDLAEIAKQKLNEGKI</sequence>
<dbReference type="AlphaFoldDB" id="A0A2U1JHJ1"/>
<keyword evidence="2" id="KW-0546">Nucleotide metabolism</keyword>